<dbReference type="OrthoDB" id="3355217at2759"/>
<dbReference type="Proteomes" id="UP000663879">
    <property type="component" value="Unassembled WGS sequence"/>
</dbReference>
<comment type="caution">
    <text evidence="1">The sequence shown here is derived from an EMBL/GenBank/DDBJ whole genome shotgun (WGS) entry which is preliminary data.</text>
</comment>
<dbReference type="InterPro" id="IPR052789">
    <property type="entry name" value="SSUH2_homolog"/>
</dbReference>
<dbReference type="PANTHER" id="PTHR48465:SF1">
    <property type="entry name" value="PROTEIN SSUH2 HOMOLOG"/>
    <property type="match status" value="1"/>
</dbReference>
<accession>A0A813XM42</accession>
<sequence length="418" mass="49143">MNFDYEAPYLKGETDLYSINSKSYKHLGLICYSKDLDKELYDEIEAENRLRINSKIDLNEDEIMNEDLDEEDIHEALDIFVKQHCFYRKKPLKILNFSDLQSFNCYRYVLQTFTESRKASYTCQPYNPYYMEANGYNFGCDNPWNVRVKPKKLFSDEIVKVEIPGTSYIENCDTCQGHGSRTCEKCRGNGKKTCNICKGSGYSDFGMDCSSYDNLKNTYNDSYNNGYENYRTQYQIQSLRNQYYNYRNVYNSSNFNNYPMDHIYCIQCNGKGSVTCNDCDNGEINCQPCNSTGKVRWYVEMEVIFETFEDELIDNKAQISEDIIFDCCPKQIYFEQSVNLKPIKDNVFFRFNRQSKNLINTHLSKFSFCKIIAQRQSVYLIPITGGYLRNKSESFLIYGTERKVYFPNYPGRIKCNIL</sequence>
<proteinExistence type="predicted"/>
<dbReference type="AlphaFoldDB" id="A0A813XM42"/>
<dbReference type="EMBL" id="CAJNOC010001462">
    <property type="protein sequence ID" value="CAF0866956.1"/>
    <property type="molecule type" value="Genomic_DNA"/>
</dbReference>
<evidence type="ECO:0000313" key="1">
    <source>
        <dbReference type="EMBL" id="CAF0866956.1"/>
    </source>
</evidence>
<evidence type="ECO:0000313" key="2">
    <source>
        <dbReference type="Proteomes" id="UP000663879"/>
    </source>
</evidence>
<keyword evidence="2" id="KW-1185">Reference proteome</keyword>
<dbReference type="PANTHER" id="PTHR48465">
    <property type="entry name" value="PROTEIN SSUH2 HOMOLOG"/>
    <property type="match status" value="1"/>
</dbReference>
<reference evidence="1" key="1">
    <citation type="submission" date="2021-02" db="EMBL/GenBank/DDBJ databases">
        <authorList>
            <person name="Nowell W R."/>
        </authorList>
    </citation>
    <scope>NUCLEOTIDE SEQUENCE</scope>
    <source>
        <strain evidence="1">Ploen Becks lab</strain>
    </source>
</reference>
<protein>
    <submittedName>
        <fullName evidence="1">Uncharacterized protein</fullName>
    </submittedName>
</protein>
<gene>
    <name evidence="1" type="ORF">OXX778_LOCUS9732</name>
</gene>
<name>A0A813XM42_9BILA</name>
<organism evidence="1 2">
    <name type="scientific">Brachionus calyciflorus</name>
    <dbReference type="NCBI Taxonomy" id="104777"/>
    <lineage>
        <taxon>Eukaryota</taxon>
        <taxon>Metazoa</taxon>
        <taxon>Spiralia</taxon>
        <taxon>Gnathifera</taxon>
        <taxon>Rotifera</taxon>
        <taxon>Eurotatoria</taxon>
        <taxon>Monogononta</taxon>
        <taxon>Pseudotrocha</taxon>
        <taxon>Ploima</taxon>
        <taxon>Brachionidae</taxon>
        <taxon>Brachionus</taxon>
    </lineage>
</organism>